<evidence type="ECO:0000256" key="3">
    <source>
        <dbReference type="ARBA" id="ARBA00004586"/>
    </source>
</evidence>
<feature type="transmembrane region" description="Helical" evidence="10">
    <location>
        <begin position="367"/>
        <end position="384"/>
    </location>
</feature>
<dbReference type="PANTHER" id="PTHR13416">
    <property type="match status" value="1"/>
</dbReference>
<keyword evidence="5 10" id="KW-0812">Transmembrane</keyword>
<dbReference type="EMBL" id="DAKRPA010000166">
    <property type="protein sequence ID" value="DAZ96495.1"/>
    <property type="molecule type" value="Genomic_DNA"/>
</dbReference>
<dbReference type="GO" id="GO:0071763">
    <property type="term" value="P:nuclear membrane organization"/>
    <property type="evidence" value="ECO:0007669"/>
    <property type="project" value="TreeGrafter"/>
</dbReference>
<evidence type="ECO:0008006" key="13">
    <source>
        <dbReference type="Google" id="ProtNLM"/>
    </source>
</evidence>
<evidence type="ECO:0000256" key="1">
    <source>
        <dbReference type="ARBA" id="ARBA00004127"/>
    </source>
</evidence>
<dbReference type="PANTHER" id="PTHR13416:SF2">
    <property type="entry name" value="TRANSMEMBRANE PROTEIN 43"/>
    <property type="match status" value="1"/>
</dbReference>
<keyword evidence="9" id="KW-0539">Nucleus</keyword>
<gene>
    <name evidence="11" type="ORF">N0F65_008362</name>
</gene>
<dbReference type="Pfam" id="PF07787">
    <property type="entry name" value="TMEM43"/>
    <property type="match status" value="1"/>
</dbReference>
<accession>A0AAV2YQX8</accession>
<dbReference type="Proteomes" id="UP001146120">
    <property type="component" value="Unassembled WGS sequence"/>
</dbReference>
<evidence type="ECO:0000256" key="5">
    <source>
        <dbReference type="ARBA" id="ARBA00022692"/>
    </source>
</evidence>
<evidence type="ECO:0000256" key="8">
    <source>
        <dbReference type="ARBA" id="ARBA00023136"/>
    </source>
</evidence>
<dbReference type="GO" id="GO:0006629">
    <property type="term" value="P:lipid metabolic process"/>
    <property type="evidence" value="ECO:0007669"/>
    <property type="project" value="TreeGrafter"/>
</dbReference>
<dbReference type="GO" id="GO:0005637">
    <property type="term" value="C:nuclear inner membrane"/>
    <property type="evidence" value="ECO:0007669"/>
    <property type="project" value="TreeGrafter"/>
</dbReference>
<reference evidence="11" key="2">
    <citation type="journal article" date="2023" name="Microbiol Resour">
        <title>Decontamination and Annotation of the Draft Genome Sequence of the Oomycete Lagenidium giganteum ARSEF 373.</title>
        <authorList>
            <person name="Morgan W.R."/>
            <person name="Tartar A."/>
        </authorList>
    </citation>
    <scope>NUCLEOTIDE SEQUENCE</scope>
    <source>
        <strain evidence="11">ARSEF 373</strain>
    </source>
</reference>
<keyword evidence="12" id="KW-1185">Reference proteome</keyword>
<dbReference type="InterPro" id="IPR012430">
    <property type="entry name" value="TMEM43_fam"/>
</dbReference>
<proteinExistence type="inferred from homology"/>
<comment type="caution">
    <text evidence="11">The sequence shown here is derived from an EMBL/GenBank/DDBJ whole genome shotgun (WGS) entry which is preliminary data.</text>
</comment>
<evidence type="ECO:0000256" key="10">
    <source>
        <dbReference type="SAM" id="Phobius"/>
    </source>
</evidence>
<evidence type="ECO:0000313" key="11">
    <source>
        <dbReference type="EMBL" id="DAZ96495.1"/>
    </source>
</evidence>
<organism evidence="11 12">
    <name type="scientific">Lagenidium giganteum</name>
    <dbReference type="NCBI Taxonomy" id="4803"/>
    <lineage>
        <taxon>Eukaryota</taxon>
        <taxon>Sar</taxon>
        <taxon>Stramenopiles</taxon>
        <taxon>Oomycota</taxon>
        <taxon>Peronosporomycetes</taxon>
        <taxon>Pythiales</taxon>
        <taxon>Pythiaceae</taxon>
    </lineage>
</organism>
<comment type="similarity">
    <text evidence="4">Belongs to the TMEM43 family.</text>
</comment>
<comment type="subcellular location">
    <subcellularLocation>
        <location evidence="1">Endomembrane system</location>
        <topology evidence="1">Multi-pass membrane protein</topology>
    </subcellularLocation>
    <subcellularLocation>
        <location evidence="3">Endoplasmic reticulum membrane</location>
    </subcellularLocation>
    <subcellularLocation>
        <location evidence="2">Nucleus envelope</location>
    </subcellularLocation>
</comment>
<protein>
    <recommendedName>
        <fullName evidence="13">Transmembrane protein</fullName>
    </recommendedName>
</protein>
<evidence type="ECO:0000256" key="2">
    <source>
        <dbReference type="ARBA" id="ARBA00004259"/>
    </source>
</evidence>
<sequence>MTLYRETAAIRAIKGYTEALNAAVQLEKAESVAENEGKLVLVSGAIQKQATQQHVDGGHDKLQDGADVGTFSSFVYDPAFGIAVRGVELERKVEMLQWVETTHVSSSGTAVDDVDSVRSDEERDRTYLYDLRWRDEPVNSLSFYEMSYQNPTADAWLVKKAVIKPSHELVIGDFRLSQELINQIERKDRVQLQPEQRRAMQRLLEREFGAEGRDDAAILPNDAVVEDDYVYLLQHAPTHSLGDIRVSFYVKPPYAVTVCGKQQGREIVPFKTEAAYDILLLCDGIHSVDSLFEAKTSKQIHALWVSRAFAAVLGFVGFNVLYNQPLFAALARYRTHQQRQCVASHSVSMVFSSVGLCWALYRPLLAVGCWAVTGIAALVANKYSHPRRSTVDEKND</sequence>
<evidence type="ECO:0000256" key="4">
    <source>
        <dbReference type="ARBA" id="ARBA00006627"/>
    </source>
</evidence>
<feature type="transmembrane region" description="Helical" evidence="10">
    <location>
        <begin position="302"/>
        <end position="322"/>
    </location>
</feature>
<dbReference type="GO" id="GO:0005789">
    <property type="term" value="C:endoplasmic reticulum membrane"/>
    <property type="evidence" value="ECO:0007669"/>
    <property type="project" value="UniProtKB-SubCell"/>
</dbReference>
<name>A0AAV2YQX8_9STRA</name>
<evidence type="ECO:0000313" key="12">
    <source>
        <dbReference type="Proteomes" id="UP001146120"/>
    </source>
</evidence>
<evidence type="ECO:0000256" key="7">
    <source>
        <dbReference type="ARBA" id="ARBA00022989"/>
    </source>
</evidence>
<dbReference type="AlphaFoldDB" id="A0AAV2YQX8"/>
<evidence type="ECO:0000256" key="9">
    <source>
        <dbReference type="ARBA" id="ARBA00023242"/>
    </source>
</evidence>
<evidence type="ECO:0000256" key="6">
    <source>
        <dbReference type="ARBA" id="ARBA00022824"/>
    </source>
</evidence>
<keyword evidence="8 10" id="KW-0472">Membrane</keyword>
<keyword evidence="7 10" id="KW-1133">Transmembrane helix</keyword>
<keyword evidence="6" id="KW-0256">Endoplasmic reticulum</keyword>
<reference evidence="11" key="1">
    <citation type="submission" date="2022-11" db="EMBL/GenBank/DDBJ databases">
        <authorList>
            <person name="Morgan W.R."/>
            <person name="Tartar A."/>
        </authorList>
    </citation>
    <scope>NUCLEOTIDE SEQUENCE</scope>
    <source>
        <strain evidence="11">ARSEF 373</strain>
    </source>
</reference>